<dbReference type="InterPro" id="IPR007214">
    <property type="entry name" value="YbaK/aa-tRNA-synth-assoc-dom"/>
</dbReference>
<feature type="compositionally biased region" description="Pro residues" evidence="1">
    <location>
        <begin position="179"/>
        <end position="248"/>
    </location>
</feature>
<reference evidence="3 4" key="1">
    <citation type="journal article" date="2024" name="Science">
        <title>Giant polyketide synthase enzymes in the biosynthesis of giant marine polyether toxins.</title>
        <authorList>
            <person name="Fallon T.R."/>
            <person name="Shende V.V."/>
            <person name="Wierzbicki I.H."/>
            <person name="Pendleton A.L."/>
            <person name="Watervoot N.F."/>
            <person name="Auber R.P."/>
            <person name="Gonzalez D.J."/>
            <person name="Wisecaver J.H."/>
            <person name="Moore B.S."/>
        </authorList>
    </citation>
    <scope>NUCLEOTIDE SEQUENCE [LARGE SCALE GENOMIC DNA]</scope>
    <source>
        <strain evidence="3 4">12B1</strain>
    </source>
</reference>
<organism evidence="3 4">
    <name type="scientific">Prymnesium parvum</name>
    <name type="common">Toxic golden alga</name>
    <dbReference type="NCBI Taxonomy" id="97485"/>
    <lineage>
        <taxon>Eukaryota</taxon>
        <taxon>Haptista</taxon>
        <taxon>Haptophyta</taxon>
        <taxon>Prymnesiophyceae</taxon>
        <taxon>Prymnesiales</taxon>
        <taxon>Prymnesiaceae</taxon>
        <taxon>Prymnesium</taxon>
    </lineage>
</organism>
<name>A0AB34J2D8_PRYPA</name>
<dbReference type="PANTHER" id="PTHR47765">
    <property type="entry name" value="3'-5' EXONUCLEASE DOMAIN-CONTAINING PROTEIN"/>
    <property type="match status" value="1"/>
</dbReference>
<evidence type="ECO:0000256" key="1">
    <source>
        <dbReference type="SAM" id="MobiDB-lite"/>
    </source>
</evidence>
<dbReference type="GO" id="GO:0008408">
    <property type="term" value="F:3'-5' exonuclease activity"/>
    <property type="evidence" value="ECO:0007669"/>
    <property type="project" value="InterPro"/>
</dbReference>
<dbReference type="AlphaFoldDB" id="A0AB34J2D8"/>
<feature type="compositionally biased region" description="Low complexity" evidence="1">
    <location>
        <begin position="163"/>
        <end position="178"/>
    </location>
</feature>
<dbReference type="InterPro" id="IPR052408">
    <property type="entry name" value="Exonuclease_MUT-7-like"/>
</dbReference>
<protein>
    <recommendedName>
        <fullName evidence="2">3'-5' exonuclease domain-containing protein</fullName>
    </recommendedName>
</protein>
<dbReference type="InterPro" id="IPR036397">
    <property type="entry name" value="RNaseH_sf"/>
</dbReference>
<dbReference type="Gene3D" id="3.90.960.10">
    <property type="entry name" value="YbaK/aminoacyl-tRNA synthetase-associated domain"/>
    <property type="match status" value="1"/>
</dbReference>
<dbReference type="GO" id="GO:0003676">
    <property type="term" value="F:nucleic acid binding"/>
    <property type="evidence" value="ECO:0007669"/>
    <property type="project" value="InterPro"/>
</dbReference>
<feature type="compositionally biased region" description="Low complexity" evidence="1">
    <location>
        <begin position="689"/>
        <end position="706"/>
    </location>
</feature>
<dbReference type="SUPFAM" id="SSF53098">
    <property type="entry name" value="Ribonuclease H-like"/>
    <property type="match status" value="1"/>
</dbReference>
<evidence type="ECO:0000313" key="4">
    <source>
        <dbReference type="Proteomes" id="UP001515480"/>
    </source>
</evidence>
<evidence type="ECO:0000259" key="2">
    <source>
        <dbReference type="SMART" id="SM00474"/>
    </source>
</evidence>
<evidence type="ECO:0000313" key="3">
    <source>
        <dbReference type="EMBL" id="KAL1510869.1"/>
    </source>
</evidence>
<gene>
    <name evidence="3" type="ORF">AB1Y20_005701</name>
</gene>
<feature type="domain" description="3'-5' exonuclease" evidence="2">
    <location>
        <begin position="499"/>
        <end position="680"/>
    </location>
</feature>
<dbReference type="Gene3D" id="3.30.420.10">
    <property type="entry name" value="Ribonuclease H-like superfamily/Ribonuclease H"/>
    <property type="match status" value="1"/>
</dbReference>
<dbReference type="GO" id="GO:0002161">
    <property type="term" value="F:aminoacyl-tRNA deacylase activity"/>
    <property type="evidence" value="ECO:0007669"/>
    <property type="project" value="InterPro"/>
</dbReference>
<dbReference type="EMBL" id="JBGBPQ010000014">
    <property type="protein sequence ID" value="KAL1510869.1"/>
    <property type="molecule type" value="Genomic_DNA"/>
</dbReference>
<feature type="compositionally biased region" description="Pro residues" evidence="1">
    <location>
        <begin position="263"/>
        <end position="274"/>
    </location>
</feature>
<dbReference type="Pfam" id="PF04073">
    <property type="entry name" value="tRNA_edit"/>
    <property type="match status" value="1"/>
</dbReference>
<feature type="region of interest" description="Disordered" evidence="1">
    <location>
        <begin position="421"/>
        <end position="464"/>
    </location>
</feature>
<proteinExistence type="predicted"/>
<dbReference type="InterPro" id="IPR002562">
    <property type="entry name" value="3'-5'_exonuclease_dom"/>
</dbReference>
<dbReference type="Pfam" id="PF01612">
    <property type="entry name" value="DNA_pol_A_exo1"/>
    <property type="match status" value="1"/>
</dbReference>
<dbReference type="InterPro" id="IPR012337">
    <property type="entry name" value="RNaseH-like_sf"/>
</dbReference>
<dbReference type="Proteomes" id="UP001515480">
    <property type="component" value="Unassembled WGS sequence"/>
</dbReference>
<feature type="region of interest" description="Disordered" evidence="1">
    <location>
        <begin position="684"/>
        <end position="707"/>
    </location>
</feature>
<feature type="compositionally biased region" description="Low complexity" evidence="1">
    <location>
        <begin position="249"/>
        <end position="262"/>
    </location>
</feature>
<feature type="region of interest" description="Disordered" evidence="1">
    <location>
        <begin position="163"/>
        <end position="274"/>
    </location>
</feature>
<dbReference type="SUPFAM" id="SSF55826">
    <property type="entry name" value="YbaK/ProRS associated domain"/>
    <property type="match status" value="1"/>
</dbReference>
<keyword evidence="4" id="KW-1185">Reference proteome</keyword>
<comment type="caution">
    <text evidence="3">The sequence shown here is derived from an EMBL/GenBank/DDBJ whole genome shotgun (WGS) entry which is preliminary data.</text>
</comment>
<accession>A0AB34J2D8</accession>
<sequence length="939" mass="98365">MHCTLLSAACAWHASARPLVRTAGASRTSDEAAAALGLPSAARVVKSLVFVSALGFPLLVLARGCDTVCLAALERHAGCRVRLASQREAARLMAAPVGTIGPFSAQHCATASVLMDERLLRLRRPVFTGAGRWGAHFRLMPRQLQRAVAATTGNYTCAPSASLPAASPSNPSASLPAASPSPPSASLPAASPSPPSASLPAASPSPPSASLPAASPSPPSPSLPAASPSPPSASLPAAPPSPPKPSPSPRSASLFPLSSSLASPPPPSLSPPRPPVNLKLAAALQLGSRCRAIRLPRAEVLRVRRMAKGLLFATVRPLEGLEEVWEGEVNEGEAEEESEGRTLCGAGLFEWQLIVGERLRRAVGEERSVALARQLRRGVLFAATALPQINPNEMAEVVMHGASPTQIDLVAEWVEILGENVGEGGGWGEESEEEADNGGGGEKQEEQAGGEEEGEVPPTDGSTSSLLAALPVPRVVDDEEGLLELGVALDRHALCLCWWRGVKEAESLPDGCVVAMDAEWLPRQLQEERREPSLGASLLQLAWDSAVFVVDVQALRRREGAAAAARHLLGRLLCAGRLRVVGFAVSEDLAKLEAALPGCAGGARCVTDLQPLAAAALGRPKRKPPGLGLAAKELLGVQLDKSEQVSDWTERPLRQAQLRYAAADAWILTRLCAALPPLAAAPVRRQRDATPPAARAAAAPTAPLPRGVSTRGLRLRVEELLRDHLGGSMGSREEALQLFAAASDGLAPTAAAEAVLKPAGGGGVTSWDGSATLFINTANSRPSAGRYRNLFWREPHGPHAGAVLMTWYPGRGQRIGDPSIRRLLCRDQTVLLLARLRPSRPFILCGRLRPVAIVFAAAAADSADVSSVDSEGSGAAAPGVDETWGVPVWACGGSQGEPSSPHIVWELVDAPRFLKGRFPVEELFQSSGISPVRPEQYVS</sequence>
<dbReference type="InterPro" id="IPR036754">
    <property type="entry name" value="YbaK/aa-tRNA-synt-asso_dom_sf"/>
</dbReference>
<dbReference type="PANTHER" id="PTHR47765:SF2">
    <property type="entry name" value="EXONUCLEASE MUT-7 HOMOLOG"/>
    <property type="match status" value="1"/>
</dbReference>
<dbReference type="SMART" id="SM00474">
    <property type="entry name" value="35EXOc"/>
    <property type="match status" value="1"/>
</dbReference>